<evidence type="ECO:0000259" key="5">
    <source>
        <dbReference type="Pfam" id="PF05506"/>
    </source>
</evidence>
<protein>
    <recommendedName>
        <fullName evidence="2">phospholipase C</fullName>
        <ecNumber evidence="2">3.1.4.3</ecNumber>
    </recommendedName>
</protein>
<dbReference type="KEGG" id="psn:Pedsa_3462"/>
<dbReference type="Pfam" id="PF05506">
    <property type="entry name" value="PLipase_C_C"/>
    <property type="match status" value="1"/>
</dbReference>
<keyword evidence="3 6" id="KW-0378">Hydrolase</keyword>
<keyword evidence="4" id="KW-0175">Coiled coil</keyword>
<dbReference type="Proteomes" id="UP000000310">
    <property type="component" value="Chromosome"/>
</dbReference>
<evidence type="ECO:0000256" key="3">
    <source>
        <dbReference type="ARBA" id="ARBA00022801"/>
    </source>
</evidence>
<reference evidence="6 7" key="1">
    <citation type="journal article" date="2011" name="Stand. Genomic Sci.">
        <title>Complete genome sequence of the gliding, heparinolytic Pedobacter saltans type strain (113).</title>
        <authorList>
            <person name="Liolios K."/>
            <person name="Sikorski J."/>
            <person name="Lu M."/>
            <person name="Nolan M."/>
            <person name="Lapidus A."/>
            <person name="Lucas S."/>
            <person name="Hammon N."/>
            <person name="Deshpande S."/>
            <person name="Cheng J.F."/>
            <person name="Tapia R."/>
            <person name="Han C."/>
            <person name="Goodwin L."/>
            <person name="Pitluck S."/>
            <person name="Huntemann M."/>
            <person name="Ivanova N."/>
            <person name="Pagani I."/>
            <person name="Mavromatis K."/>
            <person name="Ovchinikova G."/>
            <person name="Pati A."/>
            <person name="Chen A."/>
            <person name="Palaniappan K."/>
            <person name="Land M."/>
            <person name="Hauser L."/>
            <person name="Brambilla E.M."/>
            <person name="Kotsyurbenko O."/>
            <person name="Rohde M."/>
            <person name="Tindall B.J."/>
            <person name="Abt B."/>
            <person name="Goker M."/>
            <person name="Detter J.C."/>
            <person name="Woyke T."/>
            <person name="Bristow J."/>
            <person name="Eisen J.A."/>
            <person name="Markowitz V."/>
            <person name="Hugenholtz P."/>
            <person name="Klenk H.P."/>
            <person name="Kyrpides N.C."/>
        </authorList>
    </citation>
    <scope>NUCLEOTIDE SEQUENCE [LARGE SCALE GENOMIC DNA]</scope>
    <source>
        <strain evidence="7">ATCC 51119 / DSM 12145 / JCM 21818 / LMG 10337 / NBRC 100064 / NCIMB 13643</strain>
    </source>
</reference>
<dbReference type="GO" id="GO:0016042">
    <property type="term" value="P:lipid catabolic process"/>
    <property type="evidence" value="ECO:0007669"/>
    <property type="project" value="InterPro"/>
</dbReference>
<dbReference type="eggNOG" id="COG3511">
    <property type="taxonomic scope" value="Bacteria"/>
</dbReference>
<dbReference type="InterPro" id="IPR006311">
    <property type="entry name" value="TAT_signal"/>
</dbReference>
<evidence type="ECO:0000313" key="6">
    <source>
        <dbReference type="EMBL" id="ADY53995.1"/>
    </source>
</evidence>
<dbReference type="InterPro" id="IPR017767">
    <property type="entry name" value="PC-PLC"/>
</dbReference>
<evidence type="ECO:0000256" key="4">
    <source>
        <dbReference type="SAM" id="Coils"/>
    </source>
</evidence>
<dbReference type="RefSeq" id="WP_013634478.1">
    <property type="nucleotide sequence ID" value="NC_015177.1"/>
</dbReference>
<dbReference type="InterPro" id="IPR007312">
    <property type="entry name" value="Phosphoesterase"/>
</dbReference>
<dbReference type="AlphaFoldDB" id="F0SE73"/>
<evidence type="ECO:0000256" key="2">
    <source>
        <dbReference type="ARBA" id="ARBA00012018"/>
    </source>
</evidence>
<dbReference type="EMBL" id="CP002545">
    <property type="protein sequence ID" value="ADY53995.1"/>
    <property type="molecule type" value="Genomic_DNA"/>
</dbReference>
<dbReference type="NCBIfam" id="TIGR03396">
    <property type="entry name" value="PC_PLC"/>
    <property type="match status" value="1"/>
</dbReference>
<dbReference type="GO" id="GO:0034480">
    <property type="term" value="F:phosphatidylcholine phospholipase C activity"/>
    <property type="evidence" value="ECO:0007669"/>
    <property type="project" value="UniProtKB-EC"/>
</dbReference>
<dbReference type="Pfam" id="PF04185">
    <property type="entry name" value="Phosphoesterase"/>
    <property type="match status" value="2"/>
</dbReference>
<feature type="coiled-coil region" evidence="4">
    <location>
        <begin position="277"/>
        <end position="321"/>
    </location>
</feature>
<evidence type="ECO:0000256" key="1">
    <source>
        <dbReference type="ARBA" id="ARBA00009717"/>
    </source>
</evidence>
<accession>F0SE73</accession>
<dbReference type="PANTHER" id="PTHR31956">
    <property type="entry name" value="NON-SPECIFIC PHOSPHOLIPASE C4-RELATED"/>
    <property type="match status" value="1"/>
</dbReference>
<dbReference type="InterPro" id="IPR008475">
    <property type="entry name" value="PLipase_C_C"/>
</dbReference>
<feature type="domain" description="Bacterial phospholipase C C-terminal" evidence="5">
    <location>
        <begin position="617"/>
        <end position="715"/>
    </location>
</feature>
<gene>
    <name evidence="6" type="ordered locus">Pedsa_3462</name>
</gene>
<reference evidence="7" key="2">
    <citation type="submission" date="2011-02" db="EMBL/GenBank/DDBJ databases">
        <title>The complete genome of Pedobacter saltans DSM 12145.</title>
        <authorList>
            <consortium name="US DOE Joint Genome Institute (JGI-PGF)"/>
            <person name="Lucas S."/>
            <person name="Copeland A."/>
            <person name="Lapidus A."/>
            <person name="Bruce D."/>
            <person name="Goodwin L."/>
            <person name="Pitluck S."/>
            <person name="Kyrpides N."/>
            <person name="Mavromatis K."/>
            <person name="Pagani I."/>
            <person name="Ivanova N."/>
            <person name="Ovchinnikova G."/>
            <person name="Lu M."/>
            <person name="Detter J.C."/>
            <person name="Han C."/>
            <person name="Land M."/>
            <person name="Hauser L."/>
            <person name="Markowitz V."/>
            <person name="Cheng J.-F."/>
            <person name="Hugenholtz P."/>
            <person name="Woyke T."/>
            <person name="Wu D."/>
            <person name="Tindall B."/>
            <person name="Pomrenke H.G."/>
            <person name="Brambilla E."/>
            <person name="Klenk H.-P."/>
            <person name="Eisen J.A."/>
        </authorList>
    </citation>
    <scope>NUCLEOTIDE SEQUENCE [LARGE SCALE GENOMIC DNA]</scope>
    <source>
        <strain evidence="7">ATCC 51119 / DSM 12145 / JCM 21818 / LMG 10337 / NBRC 100064 / NCIMB 13643</strain>
    </source>
</reference>
<dbReference type="PANTHER" id="PTHR31956:SF1">
    <property type="entry name" value="NON-SPECIFIC PHOSPHOLIPASE C1"/>
    <property type="match status" value="1"/>
</dbReference>
<evidence type="ECO:0000313" key="7">
    <source>
        <dbReference type="Proteomes" id="UP000000310"/>
    </source>
</evidence>
<dbReference type="HOGENOM" id="CLU_008770_1_0_10"/>
<sequence length="817" mass="94023">MDTRRSFLKKASLLAGTTAAFQILPDSIQRALAINAPEGSTYLDAEHIVFLMQENRSFDHCFGMLKGVRGFNDPRRITQPDGLPVWIQSNKKGEHYAPFHLDIENTKATWMGSLPHTWKDMVYARNEGKMNTWLEAKKPKAEYQHMPLTMGYYDRKDLPFYYAFADAFTVCDQHFCSSLTGTSANRSYFWSGAIREEPHNPESIAHVDNRQINYKDISWKTFPERLQEAGIDWRVYQNELSIPVGFTEEEDDWLANFTDNNLEFYKQYHVRFHSAHRNYIRNRINELEIKLEKLKSGNEQEEKLRNELLRLKKEKERYSEENFNKLSDFEKQIHQRAFTTNVGDKNYHKLENMSYTDGKKEQTVNVPKGDIFHQFRGDVQTGKLPTVSWLVAPCRFSDHPGSPWYGAWYVSEALDILTANPEVWKKTIFVLTYDENDGYFDHVPPFVPPHSSRPDTGSLPKGMNTAAEYVTAEQEKIRTNNPDATLDSPIGLGFRVPMVVASPWTKGGWVNSEVFDHTSSLQFLEHFLEKKTKKKIIEENISPWRRLVCGNLTSVFRPVENNTKPELDFVNRNEDIKRIYSAKAKDLPGNYQLIKNATPENDFKSQLPHQEKGVKKACALPYDLNVNAILDKVKGQLLVRFEIGGRLPKNKLIGVPFIVKAGAIYGKDKEPGRIWNFTVKQDEPLIYNWDVYQFKGNYHLEVYGPNGFYRSFAGDKHADIIIQVDTSHGKQGFVLDKKSKNAALIIEDKSYGYESRFPEAGKTGRTGWKLEKSGGWYDFQVLSKDNPGFVYRYAGHIETGRPSITDPLMGGELAMLK</sequence>
<dbReference type="EC" id="3.1.4.3" evidence="2"/>
<organism evidence="6 7">
    <name type="scientific">Pseudopedobacter saltans (strain ATCC 51119 / DSM 12145 / JCM 21818 / CCUG 39354 / LMG 10337 / NBRC 100064 / NCIMB 13643)</name>
    <name type="common">Pedobacter saltans</name>
    <dbReference type="NCBI Taxonomy" id="762903"/>
    <lineage>
        <taxon>Bacteria</taxon>
        <taxon>Pseudomonadati</taxon>
        <taxon>Bacteroidota</taxon>
        <taxon>Sphingobacteriia</taxon>
        <taxon>Sphingobacteriales</taxon>
        <taxon>Sphingobacteriaceae</taxon>
        <taxon>Pseudopedobacter</taxon>
    </lineage>
</organism>
<dbReference type="InterPro" id="IPR017850">
    <property type="entry name" value="Alkaline_phosphatase_core_sf"/>
</dbReference>
<comment type="similarity">
    <text evidence="1">Belongs to the bacterial phospholipase C family.</text>
</comment>
<dbReference type="OrthoDB" id="980947at2"/>
<name>F0SE73_PSESL</name>
<dbReference type="PROSITE" id="PS51318">
    <property type="entry name" value="TAT"/>
    <property type="match status" value="1"/>
</dbReference>
<dbReference type="Gene3D" id="3.40.720.10">
    <property type="entry name" value="Alkaline Phosphatase, subunit A"/>
    <property type="match status" value="2"/>
</dbReference>
<proteinExistence type="inferred from homology"/>
<keyword evidence="7" id="KW-1185">Reference proteome</keyword>
<dbReference type="STRING" id="762903.Pedsa_3462"/>